<dbReference type="GO" id="GO:0008705">
    <property type="term" value="F:methionine synthase activity"/>
    <property type="evidence" value="ECO:0007669"/>
    <property type="project" value="InterPro"/>
</dbReference>
<gene>
    <name evidence="1" type="ORF">H9701_04035</name>
</gene>
<reference evidence="1" key="2">
    <citation type="submission" date="2021-04" db="EMBL/GenBank/DDBJ databases">
        <authorList>
            <person name="Gilroy R."/>
        </authorList>
    </citation>
    <scope>NUCLEOTIDE SEQUENCE</scope>
    <source>
        <strain evidence="1">CHK186-1790</strain>
    </source>
</reference>
<sequence length="219" mass="23621">MAEIDWAEARRYLGLGRNGGPADPALDERLRSCGAELTAAARPRWVWRPFPLELGEGRVSCAGMDIESAHLRRHLEGCTGAVLFAATLGAETDRLLRRAAVTDMSRAVILQACAASLLERYCDQCCREIGEQAAGEGLYLRPRFSPGYGDFPITFQRALLEALEAPKRIGLTATGAMMLTPAKSVTAVVGLSPDGRYTRPGGCGDCGSCPRTTCPYRLE</sequence>
<proteinExistence type="predicted"/>
<reference evidence="1" key="1">
    <citation type="journal article" date="2021" name="PeerJ">
        <title>Extensive microbial diversity within the chicken gut microbiome revealed by metagenomics and culture.</title>
        <authorList>
            <person name="Gilroy R."/>
            <person name="Ravi A."/>
            <person name="Getino M."/>
            <person name="Pursley I."/>
            <person name="Horton D.L."/>
            <person name="Alikhan N.F."/>
            <person name="Baker D."/>
            <person name="Gharbi K."/>
            <person name="Hall N."/>
            <person name="Watson M."/>
            <person name="Adriaenssens E.M."/>
            <person name="Foster-Nyarko E."/>
            <person name="Jarju S."/>
            <person name="Secka A."/>
            <person name="Antonio M."/>
            <person name="Oren A."/>
            <person name="Chaudhuri R.R."/>
            <person name="La Ragione R."/>
            <person name="Hildebrand F."/>
            <person name="Pallen M.J."/>
        </authorList>
    </citation>
    <scope>NUCLEOTIDE SEQUENCE</scope>
    <source>
        <strain evidence="1">CHK186-1790</strain>
    </source>
</reference>
<dbReference type="EMBL" id="DWWJ01000077">
    <property type="protein sequence ID" value="HJC40705.1"/>
    <property type="molecule type" value="Genomic_DNA"/>
</dbReference>
<accession>A0A9D2NYC5</accession>
<evidence type="ECO:0000313" key="1">
    <source>
        <dbReference type="EMBL" id="HJC40705.1"/>
    </source>
</evidence>
<evidence type="ECO:0000313" key="2">
    <source>
        <dbReference type="Proteomes" id="UP000823882"/>
    </source>
</evidence>
<protein>
    <submittedName>
        <fullName evidence="1">Vitamin B12 dependent methionine synthase activation subunit</fullName>
    </submittedName>
</protein>
<dbReference type="AlphaFoldDB" id="A0A9D2NYC5"/>
<dbReference type="InterPro" id="IPR037010">
    <property type="entry name" value="VitB12-dep_Met_synth_activ_sf"/>
</dbReference>
<name>A0A9D2NYC5_9FIRM</name>
<organism evidence="1 2">
    <name type="scientific">Candidatus Intestinimonas pullistercoris</name>
    <dbReference type="NCBI Taxonomy" id="2838623"/>
    <lineage>
        <taxon>Bacteria</taxon>
        <taxon>Bacillati</taxon>
        <taxon>Bacillota</taxon>
        <taxon>Clostridia</taxon>
        <taxon>Eubacteriales</taxon>
        <taxon>Intestinimonas</taxon>
    </lineage>
</organism>
<dbReference type="Gene3D" id="3.40.109.40">
    <property type="match status" value="1"/>
</dbReference>
<comment type="caution">
    <text evidence="1">The sequence shown here is derived from an EMBL/GenBank/DDBJ whole genome shotgun (WGS) entry which is preliminary data.</text>
</comment>
<dbReference type="Proteomes" id="UP000823882">
    <property type="component" value="Unassembled WGS sequence"/>
</dbReference>
<dbReference type="SUPFAM" id="SSF56507">
    <property type="entry name" value="Methionine synthase activation domain-like"/>
    <property type="match status" value="1"/>
</dbReference>